<name>A0A5B7CUU7_PORTR</name>
<dbReference type="Pfam" id="PF10545">
    <property type="entry name" value="MADF_DNA_bdg"/>
    <property type="match status" value="1"/>
</dbReference>
<keyword evidence="3" id="KW-1185">Reference proteome</keyword>
<sequence>MAPRFSDEEDEILVEEVAKHPSLWQLTHPKYKDQRLKDNVWAEVADKVGKLDAWREGSVEELHLLTHSSVEMLRVSGLEHGELELMTVWSCLKNLES</sequence>
<accession>A0A5B7CUU7</accession>
<reference evidence="2 3" key="1">
    <citation type="submission" date="2019-05" db="EMBL/GenBank/DDBJ databases">
        <title>Another draft genome of Portunus trituberculatus and its Hox gene families provides insights of decapod evolution.</title>
        <authorList>
            <person name="Jeong J.-H."/>
            <person name="Song I."/>
            <person name="Kim S."/>
            <person name="Choi T."/>
            <person name="Kim D."/>
            <person name="Ryu S."/>
            <person name="Kim W."/>
        </authorList>
    </citation>
    <scope>NUCLEOTIDE SEQUENCE [LARGE SCALE GENOMIC DNA]</scope>
    <source>
        <tissue evidence="2">Muscle</tissue>
    </source>
</reference>
<proteinExistence type="predicted"/>
<gene>
    <name evidence="2" type="ORF">E2C01_006299</name>
</gene>
<protein>
    <recommendedName>
        <fullName evidence="1">MADF domain-containing protein</fullName>
    </recommendedName>
</protein>
<dbReference type="Proteomes" id="UP000324222">
    <property type="component" value="Unassembled WGS sequence"/>
</dbReference>
<comment type="caution">
    <text evidence="2">The sequence shown here is derived from an EMBL/GenBank/DDBJ whole genome shotgun (WGS) entry which is preliminary data.</text>
</comment>
<dbReference type="AlphaFoldDB" id="A0A5B7CUU7"/>
<dbReference type="PROSITE" id="PS51029">
    <property type="entry name" value="MADF"/>
    <property type="match status" value="1"/>
</dbReference>
<evidence type="ECO:0000259" key="1">
    <source>
        <dbReference type="PROSITE" id="PS51029"/>
    </source>
</evidence>
<evidence type="ECO:0000313" key="3">
    <source>
        <dbReference type="Proteomes" id="UP000324222"/>
    </source>
</evidence>
<evidence type="ECO:0000313" key="2">
    <source>
        <dbReference type="EMBL" id="MPC13562.1"/>
    </source>
</evidence>
<feature type="domain" description="MADF" evidence="1">
    <location>
        <begin position="12"/>
        <end position="97"/>
    </location>
</feature>
<organism evidence="2 3">
    <name type="scientific">Portunus trituberculatus</name>
    <name type="common">Swimming crab</name>
    <name type="synonym">Neptunus trituberculatus</name>
    <dbReference type="NCBI Taxonomy" id="210409"/>
    <lineage>
        <taxon>Eukaryota</taxon>
        <taxon>Metazoa</taxon>
        <taxon>Ecdysozoa</taxon>
        <taxon>Arthropoda</taxon>
        <taxon>Crustacea</taxon>
        <taxon>Multicrustacea</taxon>
        <taxon>Malacostraca</taxon>
        <taxon>Eumalacostraca</taxon>
        <taxon>Eucarida</taxon>
        <taxon>Decapoda</taxon>
        <taxon>Pleocyemata</taxon>
        <taxon>Brachyura</taxon>
        <taxon>Eubrachyura</taxon>
        <taxon>Portunoidea</taxon>
        <taxon>Portunidae</taxon>
        <taxon>Portuninae</taxon>
        <taxon>Portunus</taxon>
    </lineage>
</organism>
<dbReference type="InterPro" id="IPR006578">
    <property type="entry name" value="MADF-dom"/>
</dbReference>
<dbReference type="EMBL" id="VSRR010000289">
    <property type="protein sequence ID" value="MPC13562.1"/>
    <property type="molecule type" value="Genomic_DNA"/>
</dbReference>